<sequence>MFGLRNFSGSCWVNACLQSLFRIPEVQQRYADKTHDPENAIDQALYQIWTSKGDGLKSFFDAVKTEAMPAGLSIGDSHELFVYLCDKLPFLDKLCRFKIADSIICKNCQKQQLKEDLVTEFSLSSMGKRVPISTCITNTVTPHEIADWKCEDCKKTGCTKQQLIGSFPQVMVFHMVSTDSSVDYSSILSLNKIQYSLLAVCCYNGSHWWTYGRDSVGSSWYTLDDGRVEEHGPKEFPLSGKMRLLIYYRLNN</sequence>
<evidence type="ECO:0000259" key="1">
    <source>
        <dbReference type="PROSITE" id="PS50235"/>
    </source>
</evidence>
<dbReference type="AlphaFoldDB" id="A0A6C0CGR1"/>
<dbReference type="GO" id="GO:0005829">
    <property type="term" value="C:cytosol"/>
    <property type="evidence" value="ECO:0007669"/>
    <property type="project" value="TreeGrafter"/>
</dbReference>
<evidence type="ECO:0000313" key="2">
    <source>
        <dbReference type="EMBL" id="QHT03352.1"/>
    </source>
</evidence>
<name>A0A6C0CGR1_9ZZZZ</name>
<dbReference type="SUPFAM" id="SSF54001">
    <property type="entry name" value="Cysteine proteinases"/>
    <property type="match status" value="1"/>
</dbReference>
<dbReference type="GO" id="GO:0005634">
    <property type="term" value="C:nucleus"/>
    <property type="evidence" value="ECO:0007669"/>
    <property type="project" value="TreeGrafter"/>
</dbReference>
<dbReference type="InterPro" id="IPR050164">
    <property type="entry name" value="Peptidase_C19"/>
</dbReference>
<dbReference type="Pfam" id="PF00443">
    <property type="entry name" value="UCH"/>
    <property type="match status" value="1"/>
</dbReference>
<dbReference type="EMBL" id="MN739410">
    <property type="protein sequence ID" value="QHT03352.1"/>
    <property type="molecule type" value="Genomic_DNA"/>
</dbReference>
<dbReference type="GO" id="GO:0004843">
    <property type="term" value="F:cysteine-type deubiquitinase activity"/>
    <property type="evidence" value="ECO:0007669"/>
    <property type="project" value="InterPro"/>
</dbReference>
<dbReference type="InterPro" id="IPR028889">
    <property type="entry name" value="USP"/>
</dbReference>
<dbReference type="GO" id="GO:0016579">
    <property type="term" value="P:protein deubiquitination"/>
    <property type="evidence" value="ECO:0007669"/>
    <property type="project" value="InterPro"/>
</dbReference>
<dbReference type="PANTHER" id="PTHR24006">
    <property type="entry name" value="UBIQUITIN CARBOXYL-TERMINAL HYDROLASE"/>
    <property type="match status" value="1"/>
</dbReference>
<reference evidence="2" key="1">
    <citation type="journal article" date="2020" name="Nature">
        <title>Giant virus diversity and host interactions through global metagenomics.</title>
        <authorList>
            <person name="Schulz F."/>
            <person name="Roux S."/>
            <person name="Paez-Espino D."/>
            <person name="Jungbluth S."/>
            <person name="Walsh D.A."/>
            <person name="Denef V.J."/>
            <person name="McMahon K.D."/>
            <person name="Konstantinidis K.T."/>
            <person name="Eloe-Fadrosh E.A."/>
            <person name="Kyrpides N.C."/>
            <person name="Woyke T."/>
        </authorList>
    </citation>
    <scope>NUCLEOTIDE SEQUENCE</scope>
    <source>
        <strain evidence="2">GVMAG-M-3300020728-1</strain>
    </source>
</reference>
<proteinExistence type="predicted"/>
<dbReference type="PROSITE" id="PS50235">
    <property type="entry name" value="USP_3"/>
    <property type="match status" value="1"/>
</dbReference>
<dbReference type="Gene3D" id="3.90.70.10">
    <property type="entry name" value="Cysteine proteinases"/>
    <property type="match status" value="1"/>
</dbReference>
<protein>
    <recommendedName>
        <fullName evidence="1">USP domain-containing protein</fullName>
    </recommendedName>
</protein>
<feature type="domain" description="USP" evidence="1">
    <location>
        <begin position="2"/>
        <end position="250"/>
    </location>
</feature>
<dbReference type="InterPro" id="IPR038765">
    <property type="entry name" value="Papain-like_cys_pep_sf"/>
</dbReference>
<organism evidence="2">
    <name type="scientific">viral metagenome</name>
    <dbReference type="NCBI Taxonomy" id="1070528"/>
    <lineage>
        <taxon>unclassified sequences</taxon>
        <taxon>metagenomes</taxon>
        <taxon>organismal metagenomes</taxon>
    </lineage>
</organism>
<dbReference type="InterPro" id="IPR001394">
    <property type="entry name" value="Peptidase_C19_UCH"/>
</dbReference>
<accession>A0A6C0CGR1</accession>